<dbReference type="RefSeq" id="WP_156737155.1">
    <property type="nucleotide sequence ID" value="NZ_CACRTU010000037.1"/>
</dbReference>
<dbReference type="PANTHER" id="PTHR13696:SF99">
    <property type="entry name" value="COBYRINIC ACID AC-DIAMIDE SYNTHASE"/>
    <property type="match status" value="1"/>
</dbReference>
<dbReference type="Gene3D" id="3.40.50.300">
    <property type="entry name" value="P-loop containing nucleotide triphosphate hydrolases"/>
    <property type="match status" value="1"/>
</dbReference>
<dbReference type="InterPro" id="IPR050678">
    <property type="entry name" value="DNA_Partitioning_ATPase"/>
</dbReference>
<dbReference type="InterPro" id="IPR025669">
    <property type="entry name" value="AAA_dom"/>
</dbReference>
<feature type="domain" description="AAA" evidence="1">
    <location>
        <begin position="14"/>
        <end position="194"/>
    </location>
</feature>
<reference evidence="2" key="1">
    <citation type="submission" date="2019-11" db="EMBL/GenBank/DDBJ databases">
        <authorList>
            <person name="Feng L."/>
        </authorList>
    </citation>
    <scope>NUCLEOTIDE SEQUENCE</scope>
    <source>
        <strain evidence="2">CButyricumLFYP62</strain>
    </source>
</reference>
<keyword evidence="2" id="KW-0378">Hydrolase</keyword>
<dbReference type="AlphaFoldDB" id="A0A6N3GU03"/>
<evidence type="ECO:0000313" key="2">
    <source>
        <dbReference type="EMBL" id="VYU68024.1"/>
    </source>
</evidence>
<proteinExistence type="predicted"/>
<dbReference type="CDD" id="cd02042">
    <property type="entry name" value="ParAB_family"/>
    <property type="match status" value="1"/>
</dbReference>
<accession>A0A6N3GU03</accession>
<organism evidence="2">
    <name type="scientific">Clostridium butyricum</name>
    <dbReference type="NCBI Taxonomy" id="1492"/>
    <lineage>
        <taxon>Bacteria</taxon>
        <taxon>Bacillati</taxon>
        <taxon>Bacillota</taxon>
        <taxon>Clostridia</taxon>
        <taxon>Eubacteriales</taxon>
        <taxon>Clostridiaceae</taxon>
        <taxon>Clostridium</taxon>
    </lineage>
</organism>
<gene>
    <name evidence="2" type="primary">soj_3</name>
    <name evidence="2" type="ORF">CBLFYP62_03302</name>
</gene>
<dbReference type="PANTHER" id="PTHR13696">
    <property type="entry name" value="P-LOOP CONTAINING NUCLEOSIDE TRIPHOSPHATE HYDROLASE"/>
    <property type="match status" value="1"/>
</dbReference>
<sequence length="273" mass="30477">MDMTKLEFKNRKTHVVAIGTLKGGVGKTALVVNAASVLAKQGKKVLILDADPQANTTACLGIDETISGYKGVMNLFKDKNIAPGEITQSTNIDNVDVIGSTILLTTMERDFVNIAYAEQQLSKYIKRNQEFFNGYDIILCDTNPSFSKLNQNIFVASNRIICVSDTGIGAFKGLELFDYLLSQLSEESELDLKIDALVVNKYKTGKNLSKEYYEYLQQEELTKDILIKQTIRDSIRVAEAELEQQAVVDYASKSDVASDFINVIKELEEREIF</sequence>
<dbReference type="EMBL" id="CACRTU010000037">
    <property type="protein sequence ID" value="VYU68024.1"/>
    <property type="molecule type" value="Genomic_DNA"/>
</dbReference>
<dbReference type="SUPFAM" id="SSF52540">
    <property type="entry name" value="P-loop containing nucleoside triphosphate hydrolases"/>
    <property type="match status" value="1"/>
</dbReference>
<dbReference type="InterPro" id="IPR027417">
    <property type="entry name" value="P-loop_NTPase"/>
</dbReference>
<protein>
    <submittedName>
        <fullName evidence="2">Sporulation initiation inhibitor protein Soj</fullName>
        <ecNumber evidence="2">3.6.-.-</ecNumber>
    </submittedName>
</protein>
<name>A0A6N3GU03_CLOBU</name>
<dbReference type="EC" id="3.6.-.-" evidence="2"/>
<dbReference type="Pfam" id="PF13614">
    <property type="entry name" value="AAA_31"/>
    <property type="match status" value="1"/>
</dbReference>
<evidence type="ECO:0000259" key="1">
    <source>
        <dbReference type="Pfam" id="PF13614"/>
    </source>
</evidence>
<dbReference type="GO" id="GO:0016787">
    <property type="term" value="F:hydrolase activity"/>
    <property type="evidence" value="ECO:0007669"/>
    <property type="project" value="UniProtKB-KW"/>
</dbReference>